<gene>
    <name evidence="5" type="ORF">BKA67DRAFT_572781</name>
</gene>
<dbReference type="RefSeq" id="XP_045956339.1">
    <property type="nucleotide sequence ID" value="XM_046103313.1"/>
</dbReference>
<feature type="region of interest" description="Disordered" evidence="4">
    <location>
        <begin position="779"/>
        <end position="800"/>
    </location>
</feature>
<comment type="caution">
    <text evidence="5">The sequence shown here is derived from an EMBL/GenBank/DDBJ whole genome shotgun (WGS) entry which is preliminary data.</text>
</comment>
<reference evidence="5" key="1">
    <citation type="journal article" date="2021" name="Nat. Commun.">
        <title>Genetic determinants of endophytism in the Arabidopsis root mycobiome.</title>
        <authorList>
            <person name="Mesny F."/>
            <person name="Miyauchi S."/>
            <person name="Thiergart T."/>
            <person name="Pickel B."/>
            <person name="Atanasova L."/>
            <person name="Karlsson M."/>
            <person name="Huettel B."/>
            <person name="Barry K.W."/>
            <person name="Haridas S."/>
            <person name="Chen C."/>
            <person name="Bauer D."/>
            <person name="Andreopoulos W."/>
            <person name="Pangilinan J."/>
            <person name="LaButti K."/>
            <person name="Riley R."/>
            <person name="Lipzen A."/>
            <person name="Clum A."/>
            <person name="Drula E."/>
            <person name="Henrissat B."/>
            <person name="Kohler A."/>
            <person name="Grigoriev I.V."/>
            <person name="Martin F.M."/>
            <person name="Hacquard S."/>
        </authorList>
    </citation>
    <scope>NUCLEOTIDE SEQUENCE</scope>
    <source>
        <strain evidence="5">MPI-SDFR-AT-0073</strain>
    </source>
</reference>
<dbReference type="GeneID" id="70132205"/>
<evidence type="ECO:0000256" key="3">
    <source>
        <dbReference type="ARBA" id="ARBA00023128"/>
    </source>
</evidence>
<dbReference type="GO" id="GO:0005739">
    <property type="term" value="C:mitochondrion"/>
    <property type="evidence" value="ECO:0007669"/>
    <property type="project" value="UniProtKB-SubCell"/>
</dbReference>
<protein>
    <submittedName>
        <fullName evidence="5">Mitochondrial ATPase expression-domain-containing protein</fullName>
    </submittedName>
</protein>
<keyword evidence="6" id="KW-1185">Reference proteome</keyword>
<evidence type="ECO:0000313" key="6">
    <source>
        <dbReference type="Proteomes" id="UP000758603"/>
    </source>
</evidence>
<dbReference type="Pfam" id="PF12921">
    <property type="entry name" value="ATP13"/>
    <property type="match status" value="1"/>
</dbReference>
<evidence type="ECO:0000256" key="2">
    <source>
        <dbReference type="ARBA" id="ARBA00022946"/>
    </source>
</evidence>
<keyword evidence="3" id="KW-0496">Mitochondrion</keyword>
<comment type="subcellular location">
    <subcellularLocation>
        <location evidence="1">Mitochondrion</location>
    </subcellularLocation>
</comment>
<dbReference type="OrthoDB" id="185373at2759"/>
<feature type="compositionally biased region" description="Acidic residues" evidence="4">
    <location>
        <begin position="784"/>
        <end position="800"/>
    </location>
</feature>
<accession>A0A9P8UH37</accession>
<dbReference type="AlphaFoldDB" id="A0A9P8UH37"/>
<proteinExistence type="predicted"/>
<dbReference type="InterPro" id="IPR024319">
    <property type="entry name" value="ATPase_expression_mit"/>
</dbReference>
<keyword evidence="2" id="KW-0809">Transit peptide</keyword>
<sequence length="800" mass="92416">MSGLNQVVEFAGPRMAAYKSSRGPPAWLLVTSPQRYRSSCRVGRHLGTRLTPILLATRPLSYFAGQSTPSHLAAYHRVRPYSTWTDFSSAEATFSAEDIHFLNRLAESSSGLSGASQNGDGYTPTHHEVFLERRKAERWNAEPPDTLNEPTVPTDNIHELFRKALGAMQRRDSRELLASLKKITVLPENELVDAVDAFPRTAFSEFLRFLDPFQIGRDNDPTRGVAIGAGMWQILSLGAVVDEWGTRILYTTLLRQMLILMRALHSNGQRLNINDYLPLFRAAGLTSDVSVTQLLWNQMVEHEISYWRNSITYDEFMKARFLTEPAYTGYDKSHLMMTPRNLHRQAGTYLIASVSRLDNLRKNIRRRKFKFGLNRNRNVAEDLSRLMRKRLPPTRLFFYMRIHGLRMTHNSLCQFIVAFARSGSLRFIQYHILEDYFGISVHKDNRDGEISVKRAFIKTKSTKNPFRPARPPYLPTAKLIDAVVYAYCSNGQLPMAFHIVDFISNKYRIPISPNVWFELLEWAYIMSTPPTSTAWDIAGLSNRIPSRNSVEIIWNTMTAPPYKVQPGFKQYDIFIRALLRLERREEAFVHMREARKIYEYQCTEFETAAFEYASAKSAGINDTKELQAFRRARFLKAYMRQRMNGWCNIFLEKVFRTKDMHDPVATRGIPDFVREWRDVLSNPLRYRIASGFVHLLDPAEVVEKTIFVRDHTVDLAMKRGGRWRVTPMAQKQFRRVSMHALGDLMSTRVDPLDILQGVVPAGRPSQSKRVDKWRAWENAQVAEQQEETAPEGDIWDDEEY</sequence>
<name>A0A9P8UH37_9PEZI</name>
<organism evidence="5 6">
    <name type="scientific">Truncatella angustata</name>
    <dbReference type="NCBI Taxonomy" id="152316"/>
    <lineage>
        <taxon>Eukaryota</taxon>
        <taxon>Fungi</taxon>
        <taxon>Dikarya</taxon>
        <taxon>Ascomycota</taxon>
        <taxon>Pezizomycotina</taxon>
        <taxon>Sordariomycetes</taxon>
        <taxon>Xylariomycetidae</taxon>
        <taxon>Amphisphaeriales</taxon>
        <taxon>Sporocadaceae</taxon>
        <taxon>Truncatella</taxon>
    </lineage>
</organism>
<evidence type="ECO:0000256" key="4">
    <source>
        <dbReference type="SAM" id="MobiDB-lite"/>
    </source>
</evidence>
<evidence type="ECO:0000313" key="5">
    <source>
        <dbReference type="EMBL" id="KAH6652061.1"/>
    </source>
</evidence>
<dbReference type="Proteomes" id="UP000758603">
    <property type="component" value="Unassembled WGS sequence"/>
</dbReference>
<dbReference type="EMBL" id="JAGPXC010000006">
    <property type="protein sequence ID" value="KAH6652061.1"/>
    <property type="molecule type" value="Genomic_DNA"/>
</dbReference>
<evidence type="ECO:0000256" key="1">
    <source>
        <dbReference type="ARBA" id="ARBA00004173"/>
    </source>
</evidence>